<dbReference type="Pfam" id="PF07730">
    <property type="entry name" value="HisKA_3"/>
    <property type="match status" value="1"/>
</dbReference>
<evidence type="ECO:0000256" key="11">
    <source>
        <dbReference type="ARBA" id="ARBA00022989"/>
    </source>
</evidence>
<dbReference type="GO" id="GO:0046983">
    <property type="term" value="F:protein dimerization activity"/>
    <property type="evidence" value="ECO:0007669"/>
    <property type="project" value="UniProtKB-UniRule"/>
</dbReference>
<dbReference type="InterPro" id="IPR011712">
    <property type="entry name" value="Sig_transdc_His_kin_sub3_dim/P"/>
</dbReference>
<keyword evidence="11 16" id="KW-1133">Transmembrane helix</keyword>
<evidence type="ECO:0000256" key="10">
    <source>
        <dbReference type="ARBA" id="ARBA00022840"/>
    </source>
</evidence>
<dbReference type="Pfam" id="PF00672">
    <property type="entry name" value="HAMP"/>
    <property type="match status" value="1"/>
</dbReference>
<dbReference type="CDD" id="cd16917">
    <property type="entry name" value="HATPase_UhpB-NarQ-NarX-like"/>
    <property type="match status" value="1"/>
</dbReference>
<sequence length="615" mass="68337">MNLLRHSLVARITAYLLAITGMTVLSIGFTMMIAQNSQGDAAAINVAGSLRLNSAQLSEALGSLTQTQNGSQQNVNRLTDQLTAKLEGPALAVGYHYTHDEVVQEQLAGLQALWHNTLPPLLDDAIHGSSNDVAQARVALNNLIHHIDQYVSTLESSTKSKMHLLGSLQLLFFFLIGVLLFIALYDIRHNLVTPLRQLRVLSREAGHGNFQYRSNFSSHDELGQLGRAFDQMAARLDTRYQALEARVSHKQAELKRHNRALQIIHNGSRTLYGGGNDLCASTAPILRELEDLLDIGPIVLSLRSEHDDTDMAILATHSSERPLYCRDLNCLACLEPQRANAIARNTEAIVLPVAVGEEILGSLTVGYSAPINASKQQLLNTLTDNLATAIFLQKRIEEEQQLSLVNERTIIARELHDSLAQSLSYLKMQVTRLERMQEKQFSAEQQSGVTSDLREGLNSAYRQLRELLSTFRLSLDKPGLQPALQQTIKEFSQRLGFPVELTYRLPPHLLSASEEIHLLQITREALANTHKHAKAHWAHVSLVFDQAALRLAIEDDGIGLKDDQSPPMHYGLVIMRERANNINADLHFTNRPEGGTGVYLCFTPLTERLIKEGST</sequence>
<evidence type="ECO:0000256" key="15">
    <source>
        <dbReference type="SAM" id="Coils"/>
    </source>
</evidence>
<evidence type="ECO:0000256" key="5">
    <source>
        <dbReference type="ARBA" id="ARBA00022553"/>
    </source>
</evidence>
<keyword evidence="13 14" id="KW-0472">Membrane</keyword>
<dbReference type="PANTHER" id="PTHR24421">
    <property type="entry name" value="NITRATE/NITRITE SENSOR PROTEIN NARX-RELATED"/>
    <property type="match status" value="1"/>
</dbReference>
<evidence type="ECO:0000256" key="2">
    <source>
        <dbReference type="ARBA" id="ARBA00004429"/>
    </source>
</evidence>
<dbReference type="InterPro" id="IPR016380">
    <property type="entry name" value="Sig_transdc_His_kin_NarX/NarQ"/>
</dbReference>
<feature type="transmembrane region" description="Helical" evidence="16">
    <location>
        <begin position="12"/>
        <end position="34"/>
    </location>
</feature>
<dbReference type="SUPFAM" id="SSF158472">
    <property type="entry name" value="HAMP domain-like"/>
    <property type="match status" value="1"/>
</dbReference>
<comment type="subcellular location">
    <subcellularLocation>
        <location evidence="2">Cell inner membrane</location>
        <topology evidence="2">Multi-pass membrane protein</topology>
    </subcellularLocation>
</comment>
<dbReference type="InterPro" id="IPR036890">
    <property type="entry name" value="HATPase_C_sf"/>
</dbReference>
<dbReference type="EMBL" id="FUKM01000003">
    <property type="protein sequence ID" value="SJN09078.1"/>
    <property type="molecule type" value="Genomic_DNA"/>
</dbReference>
<comment type="catalytic activity">
    <reaction evidence="1 14">
        <text>ATP + protein L-histidine = ADP + protein N-phospho-L-histidine.</text>
        <dbReference type="EC" id="2.7.13.3"/>
    </reaction>
</comment>
<keyword evidence="8 14" id="KW-0547">Nucleotide-binding</keyword>
<dbReference type="GO" id="GO:0005886">
    <property type="term" value="C:plasma membrane"/>
    <property type="evidence" value="ECO:0007669"/>
    <property type="project" value="UniProtKB-SubCell"/>
</dbReference>
<dbReference type="InterPro" id="IPR003594">
    <property type="entry name" value="HATPase_dom"/>
</dbReference>
<dbReference type="Proteomes" id="UP000196331">
    <property type="component" value="Unassembled WGS sequence"/>
</dbReference>
<dbReference type="InterPro" id="IPR050482">
    <property type="entry name" value="Sensor_HK_TwoCompSys"/>
</dbReference>
<evidence type="ECO:0000313" key="19">
    <source>
        <dbReference type="EMBL" id="SJN09078.1"/>
    </source>
</evidence>
<accession>A0A1R4HNH3</accession>
<keyword evidence="12 14" id="KW-0902">Two-component regulatory system</keyword>
<evidence type="ECO:0000256" key="9">
    <source>
        <dbReference type="ARBA" id="ARBA00022777"/>
    </source>
</evidence>
<dbReference type="PIRSF" id="PIRSF003167">
    <property type="entry name" value="STHK_NarX/NarQ"/>
    <property type="match status" value="1"/>
</dbReference>
<dbReference type="GO" id="GO:0005524">
    <property type="term" value="F:ATP binding"/>
    <property type="evidence" value="ECO:0007669"/>
    <property type="project" value="UniProtKB-UniRule"/>
</dbReference>
<evidence type="ECO:0000259" key="18">
    <source>
        <dbReference type="PROSITE" id="PS50885"/>
    </source>
</evidence>
<feature type="domain" description="Histidine kinase" evidence="17">
    <location>
        <begin position="410"/>
        <end position="606"/>
    </location>
</feature>
<dbReference type="InterPro" id="IPR029095">
    <property type="entry name" value="NarX-like_N"/>
</dbReference>
<protein>
    <recommendedName>
        <fullName evidence="14">Sensor protein</fullName>
        <ecNumber evidence="14">2.7.13.3</ecNumber>
    </recommendedName>
</protein>
<dbReference type="InterPro" id="IPR005467">
    <property type="entry name" value="His_kinase_dom"/>
</dbReference>
<keyword evidence="3 14" id="KW-1003">Cell membrane</keyword>
<keyword evidence="5" id="KW-0597">Phosphoprotein</keyword>
<feature type="coiled-coil region" evidence="15">
    <location>
        <begin position="233"/>
        <end position="260"/>
    </location>
</feature>
<evidence type="ECO:0000256" key="14">
    <source>
        <dbReference type="PIRNR" id="PIRNR003167"/>
    </source>
</evidence>
<keyword evidence="4 14" id="KW-0997">Cell inner membrane</keyword>
<name>A0A1R4HNH3_9GAMM</name>
<keyword evidence="6 14" id="KW-0808">Transferase</keyword>
<evidence type="ECO:0000313" key="20">
    <source>
        <dbReference type="Proteomes" id="UP000196331"/>
    </source>
</evidence>
<dbReference type="Pfam" id="PF02518">
    <property type="entry name" value="HATPase_c"/>
    <property type="match status" value="1"/>
</dbReference>
<evidence type="ECO:0000256" key="6">
    <source>
        <dbReference type="ARBA" id="ARBA00022679"/>
    </source>
</evidence>
<dbReference type="AlphaFoldDB" id="A0A1R4HNH3"/>
<dbReference type="Gene3D" id="3.30.565.10">
    <property type="entry name" value="Histidine kinase-like ATPase, C-terminal domain"/>
    <property type="match status" value="1"/>
</dbReference>
<dbReference type="Gene3D" id="1.10.287.130">
    <property type="match status" value="1"/>
</dbReference>
<dbReference type="Gene3D" id="1.20.120.960">
    <property type="entry name" value="Histidine kinase NarX, sensor domain"/>
    <property type="match status" value="1"/>
</dbReference>
<dbReference type="EC" id="2.7.13.3" evidence="14"/>
<dbReference type="SUPFAM" id="SSF55874">
    <property type="entry name" value="ATPase domain of HSP90 chaperone/DNA topoisomerase II/histidine kinase"/>
    <property type="match status" value="1"/>
</dbReference>
<dbReference type="InterPro" id="IPR042295">
    <property type="entry name" value="NarX-like_N_sf"/>
</dbReference>
<dbReference type="OrthoDB" id="9811306at2"/>
<organism evidence="19 20">
    <name type="scientific">Halomonas citrativorans</name>
    <dbReference type="NCBI Taxonomy" id="2742612"/>
    <lineage>
        <taxon>Bacteria</taxon>
        <taxon>Pseudomonadati</taxon>
        <taxon>Pseudomonadota</taxon>
        <taxon>Gammaproteobacteria</taxon>
        <taxon>Oceanospirillales</taxon>
        <taxon>Halomonadaceae</taxon>
        <taxon>Halomonas</taxon>
    </lineage>
</organism>
<dbReference type="PROSITE" id="PS50109">
    <property type="entry name" value="HIS_KIN"/>
    <property type="match status" value="1"/>
</dbReference>
<dbReference type="CDD" id="cd06225">
    <property type="entry name" value="HAMP"/>
    <property type="match status" value="1"/>
</dbReference>
<dbReference type="PROSITE" id="PS50885">
    <property type="entry name" value="HAMP"/>
    <property type="match status" value="1"/>
</dbReference>
<proteinExistence type="predicted"/>
<feature type="transmembrane region" description="Helical" evidence="16">
    <location>
        <begin position="164"/>
        <end position="185"/>
    </location>
</feature>
<feature type="domain" description="HAMP" evidence="18">
    <location>
        <begin position="189"/>
        <end position="241"/>
    </location>
</feature>
<dbReference type="Pfam" id="PF13675">
    <property type="entry name" value="PilJ"/>
    <property type="match status" value="1"/>
</dbReference>
<evidence type="ECO:0000256" key="7">
    <source>
        <dbReference type="ARBA" id="ARBA00022692"/>
    </source>
</evidence>
<comment type="caution">
    <text evidence="19">The sequence shown here is derived from an EMBL/GenBank/DDBJ whole genome shotgun (WGS) entry which is preliminary data.</text>
</comment>
<evidence type="ECO:0000256" key="12">
    <source>
        <dbReference type="ARBA" id="ARBA00023012"/>
    </source>
</evidence>
<dbReference type="SMART" id="SM00304">
    <property type="entry name" value="HAMP"/>
    <property type="match status" value="1"/>
</dbReference>
<keyword evidence="15" id="KW-0175">Coiled coil</keyword>
<evidence type="ECO:0000256" key="1">
    <source>
        <dbReference type="ARBA" id="ARBA00000085"/>
    </source>
</evidence>
<dbReference type="GO" id="GO:0000155">
    <property type="term" value="F:phosphorelay sensor kinase activity"/>
    <property type="evidence" value="ECO:0007669"/>
    <property type="project" value="UniProtKB-UniRule"/>
</dbReference>
<evidence type="ECO:0000256" key="3">
    <source>
        <dbReference type="ARBA" id="ARBA00022475"/>
    </source>
</evidence>
<evidence type="ECO:0000256" key="8">
    <source>
        <dbReference type="ARBA" id="ARBA00022741"/>
    </source>
</evidence>
<evidence type="ECO:0000256" key="4">
    <source>
        <dbReference type="ARBA" id="ARBA00022519"/>
    </source>
</evidence>
<reference evidence="19 20" key="1">
    <citation type="submission" date="2017-02" db="EMBL/GenBank/DDBJ databases">
        <authorList>
            <person name="Dridi B."/>
        </authorList>
    </citation>
    <scope>NUCLEOTIDE SEQUENCE [LARGE SCALE GENOMIC DNA]</scope>
    <source>
        <strain evidence="19 20">JB380</strain>
    </source>
</reference>
<keyword evidence="7 16" id="KW-0812">Transmembrane</keyword>
<keyword evidence="9 14" id="KW-0418">Kinase</keyword>
<dbReference type="Gene3D" id="1.20.5.1930">
    <property type="match status" value="1"/>
</dbReference>
<evidence type="ECO:0000256" key="13">
    <source>
        <dbReference type="ARBA" id="ARBA00023136"/>
    </source>
</evidence>
<evidence type="ECO:0000256" key="16">
    <source>
        <dbReference type="SAM" id="Phobius"/>
    </source>
</evidence>
<dbReference type="PANTHER" id="PTHR24421:SF10">
    <property type="entry name" value="NITRATE_NITRITE SENSOR PROTEIN NARQ"/>
    <property type="match status" value="1"/>
</dbReference>
<evidence type="ECO:0000259" key="17">
    <source>
        <dbReference type="PROSITE" id="PS50109"/>
    </source>
</evidence>
<dbReference type="RefSeq" id="WP_087105399.1">
    <property type="nucleotide sequence ID" value="NZ_FUKM01000003.1"/>
</dbReference>
<keyword evidence="10 14" id="KW-0067">ATP-binding</keyword>
<gene>
    <name evidence="19" type="ORF">CZ787_00660</name>
</gene>
<dbReference type="InterPro" id="IPR003660">
    <property type="entry name" value="HAMP_dom"/>
</dbReference>